<reference evidence="1" key="1">
    <citation type="submission" date="2020-11" db="EMBL/GenBank/DDBJ databases">
        <title>Connecting structure to function with the recovery of over 1000 high-quality activated sludge metagenome-assembled genomes encoding full-length rRNA genes using long-read sequencing.</title>
        <authorList>
            <person name="Singleton C.M."/>
            <person name="Petriglieri F."/>
            <person name="Kristensen J.M."/>
            <person name="Kirkegaard R.H."/>
            <person name="Michaelsen T.Y."/>
            <person name="Andersen M.H."/>
            <person name="Karst S.M."/>
            <person name="Dueholm M.S."/>
            <person name="Nielsen P.H."/>
            <person name="Albertsen M."/>
        </authorList>
    </citation>
    <scope>NUCLEOTIDE SEQUENCE</scope>
    <source>
        <strain evidence="1">Fred_18-Q3-R57-64_BAT3C.431</strain>
    </source>
</reference>
<dbReference type="AlphaFoldDB" id="A0A7T9I1V6"/>
<protein>
    <submittedName>
        <fullName evidence="1">Uncharacterized protein</fullName>
    </submittedName>
</protein>
<dbReference type="EMBL" id="CP064981">
    <property type="protein sequence ID" value="QQR92451.1"/>
    <property type="molecule type" value="Genomic_DNA"/>
</dbReference>
<gene>
    <name evidence="1" type="ORF">IPJ89_04855</name>
</gene>
<name>A0A7T9I1V6_9ARCH</name>
<accession>A0A7T9I1V6</accession>
<organism evidence="1">
    <name type="scientific">Candidatus Iainarchaeum sp</name>
    <dbReference type="NCBI Taxonomy" id="3101447"/>
    <lineage>
        <taxon>Archaea</taxon>
        <taxon>Candidatus Iainarchaeota</taxon>
        <taxon>Candidatus Iainarchaeia</taxon>
        <taxon>Candidatus Iainarchaeales</taxon>
        <taxon>Candidatus Iainarchaeaceae</taxon>
        <taxon>Candidatus Iainarchaeum</taxon>
    </lineage>
</organism>
<proteinExistence type="predicted"/>
<sequence>MEPTEIKHIIHAMLQLQGITRYYLLNKEEARAIEEMEDPFNLGVLEAVKHQYCVCLVHDSSWRIPTQSIVKKINGEIVFPPVAFPEVPAKNVVSSSPGMKVHEYLCKRVRVEGDEATLLIGFDL</sequence>
<evidence type="ECO:0000313" key="1">
    <source>
        <dbReference type="EMBL" id="QQR92451.1"/>
    </source>
</evidence>
<dbReference type="Proteomes" id="UP000596004">
    <property type="component" value="Chromosome"/>
</dbReference>